<evidence type="ECO:0000313" key="8">
    <source>
        <dbReference type="Proteomes" id="UP000250043"/>
    </source>
</evidence>
<evidence type="ECO:0000256" key="4">
    <source>
        <dbReference type="ARBA" id="ARBA00022525"/>
    </source>
</evidence>
<dbReference type="Proteomes" id="UP000250043">
    <property type="component" value="Unassembled WGS sequence"/>
</dbReference>
<proteinExistence type="inferred from homology"/>
<protein>
    <recommendedName>
        <fullName evidence="6">Hydrophobin</fullName>
    </recommendedName>
</protein>
<keyword evidence="4 6" id="KW-0964">Secreted</keyword>
<organism evidence="7 8">
    <name type="scientific">Obba rivulosa</name>
    <dbReference type="NCBI Taxonomy" id="1052685"/>
    <lineage>
        <taxon>Eukaryota</taxon>
        <taxon>Fungi</taxon>
        <taxon>Dikarya</taxon>
        <taxon>Basidiomycota</taxon>
        <taxon>Agaricomycotina</taxon>
        <taxon>Agaricomycetes</taxon>
        <taxon>Polyporales</taxon>
        <taxon>Gelatoporiaceae</taxon>
        <taxon>Obba</taxon>
    </lineage>
</organism>
<accession>A0A8E2DF54</accession>
<dbReference type="EMBL" id="KV722574">
    <property type="protein sequence ID" value="OCH85600.1"/>
    <property type="molecule type" value="Genomic_DNA"/>
</dbReference>
<name>A0A8E2DF54_9APHY</name>
<keyword evidence="3 6" id="KW-0134">Cell wall</keyword>
<dbReference type="CDD" id="cd23507">
    <property type="entry name" value="hydrophobin_I"/>
    <property type="match status" value="1"/>
</dbReference>
<feature type="chain" id="PRO_5034946298" description="Hydrophobin" evidence="6">
    <location>
        <begin position="23"/>
        <end position="75"/>
    </location>
</feature>
<evidence type="ECO:0000256" key="2">
    <source>
        <dbReference type="ARBA" id="ARBA00010446"/>
    </source>
</evidence>
<gene>
    <name evidence="7" type="ORF">OBBRIDRAFT_797983</name>
</gene>
<evidence type="ECO:0000256" key="5">
    <source>
        <dbReference type="ARBA" id="ARBA00023157"/>
    </source>
</evidence>
<dbReference type="GO" id="GO:0009277">
    <property type="term" value="C:fungal-type cell wall"/>
    <property type="evidence" value="ECO:0007669"/>
    <property type="project" value="InterPro"/>
</dbReference>
<dbReference type="OrthoDB" id="4225815at2759"/>
<dbReference type="GO" id="GO:0005199">
    <property type="term" value="F:structural constituent of cell wall"/>
    <property type="evidence" value="ECO:0007669"/>
    <property type="project" value="InterPro"/>
</dbReference>
<comment type="similarity">
    <text evidence="2 6">Belongs to the fungal hydrophobin family.</text>
</comment>
<evidence type="ECO:0000256" key="6">
    <source>
        <dbReference type="RuleBase" id="RU365009"/>
    </source>
</evidence>
<evidence type="ECO:0000313" key="7">
    <source>
        <dbReference type="EMBL" id="OCH85600.1"/>
    </source>
</evidence>
<keyword evidence="6" id="KW-0732">Signal</keyword>
<reference evidence="7 8" key="1">
    <citation type="submission" date="2016-07" db="EMBL/GenBank/DDBJ databases">
        <title>Draft genome of the white-rot fungus Obba rivulosa 3A-2.</title>
        <authorList>
            <consortium name="DOE Joint Genome Institute"/>
            <person name="Miettinen O."/>
            <person name="Riley R."/>
            <person name="Acob R."/>
            <person name="Barry K."/>
            <person name="Cullen D."/>
            <person name="De Vries R."/>
            <person name="Hainaut M."/>
            <person name="Hatakka A."/>
            <person name="Henrissat B."/>
            <person name="Hilden K."/>
            <person name="Kuo R."/>
            <person name="Labutti K."/>
            <person name="Lipzen A."/>
            <person name="Makela M.R."/>
            <person name="Sandor L."/>
            <person name="Spatafora J.W."/>
            <person name="Grigoriev I.V."/>
            <person name="Hibbett D.S."/>
        </authorList>
    </citation>
    <scope>NUCLEOTIDE SEQUENCE [LARGE SCALE GENOMIC DNA]</scope>
    <source>
        <strain evidence="7 8">3A-2</strain>
    </source>
</reference>
<comment type="subcellular location">
    <subcellularLocation>
        <location evidence="1 6">Secreted</location>
        <location evidence="1 6">Cell wall</location>
    </subcellularLocation>
</comment>
<keyword evidence="8" id="KW-1185">Reference proteome</keyword>
<sequence length="75" mass="7158">MQFTALSALLAALAAATPPARAASDACCSAVGEASDPSIANALGLLGVVVQDVTAIVGVDCSPITVVGVSSGSAW</sequence>
<evidence type="ECO:0000256" key="1">
    <source>
        <dbReference type="ARBA" id="ARBA00004191"/>
    </source>
</evidence>
<dbReference type="Pfam" id="PF01185">
    <property type="entry name" value="Hydrophobin"/>
    <property type="match status" value="1"/>
</dbReference>
<dbReference type="InterPro" id="IPR001338">
    <property type="entry name" value="Class_I_Hydrophobin"/>
</dbReference>
<feature type="signal peptide" evidence="6">
    <location>
        <begin position="1"/>
        <end position="22"/>
    </location>
</feature>
<keyword evidence="5 6" id="KW-1015">Disulfide bond</keyword>
<evidence type="ECO:0000256" key="3">
    <source>
        <dbReference type="ARBA" id="ARBA00022512"/>
    </source>
</evidence>
<dbReference type="AlphaFoldDB" id="A0A8E2DF54"/>